<evidence type="ECO:0000259" key="4">
    <source>
        <dbReference type="Pfam" id="PF17853"/>
    </source>
</evidence>
<reference evidence="5" key="1">
    <citation type="submission" date="2020-02" db="EMBL/GenBank/DDBJ databases">
        <title>Bacillus sedimentmangrovi sp. nov., isolated from sediment of the mangrove ecosystem.</title>
        <authorList>
            <person name="Liu G."/>
        </authorList>
    </citation>
    <scope>NUCLEOTIDE SEQUENCE [LARGE SCALE GENOMIC DNA]</scope>
    <source>
        <strain evidence="5">SgZ-7</strain>
    </source>
</reference>
<sequence length="562" mass="65123">MSLLIQDILQFDLMKEAKVLAGAELVTKKQVEWVSVIEIPVENFVRKNEFVLTTAIGCGQNLEEFEKFVQEIIDSEASALAVATGRHIFDIPREVIERAEKNDFILIEIPWEVRFSTVIEEVMLKLNDLYHKVSRKSEKVQQELINLILKETELTCIANYLTEKIGYPVIITDQIGTIQAQSIKDPNLLENWKKYVVQGMIPSRKKVPISSHDPMIQKIQTIKMDEYSILQLPVIQVSADTQDYLFVILPSNISTKSFLTPYIVNVLEHAATTIALWFSRKNAVEETREIVHDSFINELINGEFTSWEQANSRAEIVGYDLSLPYICIIGAPENLRELFRKRRLEEKTYKQWHESMIHYIKEEIFYAAQSLNKQIMITSQGDQLLIYLEIMLDSKNESVTNFLDLVDRRLRNLLPKVVISWGIGNYNEDITGFKESYQNAKIALNISRNKKGIGNRVMYENTRIDRVLLSLYQNPEMQDIIKSVIEPLVEYNEQRNLDLINTISTYTRYQGNVSQTARALFLHRQSLLYRLRKIEELTGLSLVDPDDLFLLDLCIKTWKMGN</sequence>
<dbReference type="Pfam" id="PF17853">
    <property type="entry name" value="GGDEF_2"/>
    <property type="match status" value="1"/>
</dbReference>
<evidence type="ECO:0000313" key="5">
    <source>
        <dbReference type="EMBL" id="NEX78128.1"/>
    </source>
</evidence>
<dbReference type="InterPro" id="IPR025736">
    <property type="entry name" value="PucR_C-HTH_dom"/>
</dbReference>
<evidence type="ECO:0000313" key="6">
    <source>
        <dbReference type="Proteomes" id="UP000481621"/>
    </source>
</evidence>
<dbReference type="RefSeq" id="WP_163250637.1">
    <property type="nucleotide sequence ID" value="NZ_JAAIUV010000004.1"/>
</dbReference>
<feature type="domain" description="Purine catabolism PurC-like" evidence="2">
    <location>
        <begin position="7"/>
        <end position="125"/>
    </location>
</feature>
<evidence type="ECO:0000259" key="3">
    <source>
        <dbReference type="Pfam" id="PF13556"/>
    </source>
</evidence>
<gene>
    <name evidence="5" type="ORF">G4Z05_04390</name>
</gene>
<dbReference type="AlphaFoldDB" id="A0A6B3TN79"/>
<name>A0A6B3TN79_9BACI</name>
<comment type="similarity">
    <text evidence="1">Belongs to the CdaR family.</text>
</comment>
<keyword evidence="6" id="KW-1185">Reference proteome</keyword>
<comment type="caution">
    <text evidence="5">The sequence shown here is derived from an EMBL/GenBank/DDBJ whole genome shotgun (WGS) entry which is preliminary data.</text>
</comment>
<proteinExistence type="inferred from homology"/>
<dbReference type="SUPFAM" id="SSF46689">
    <property type="entry name" value="Homeodomain-like"/>
    <property type="match status" value="1"/>
</dbReference>
<dbReference type="Pfam" id="PF07905">
    <property type="entry name" value="PucR"/>
    <property type="match status" value="1"/>
</dbReference>
<accession>A0A6B3TN79</accession>
<dbReference type="EMBL" id="JAAIUV010000004">
    <property type="protein sequence ID" value="NEX78128.1"/>
    <property type="molecule type" value="Genomic_DNA"/>
</dbReference>
<dbReference type="PANTHER" id="PTHR33744">
    <property type="entry name" value="CARBOHYDRATE DIACID REGULATOR"/>
    <property type="match status" value="1"/>
</dbReference>
<dbReference type="InterPro" id="IPR041522">
    <property type="entry name" value="CdaR_GGDEF"/>
</dbReference>
<dbReference type="Proteomes" id="UP000481621">
    <property type="component" value="Unassembled WGS sequence"/>
</dbReference>
<dbReference type="PANTHER" id="PTHR33744:SF1">
    <property type="entry name" value="DNA-BINDING TRANSCRIPTIONAL ACTIVATOR ADER"/>
    <property type="match status" value="1"/>
</dbReference>
<protein>
    <submittedName>
        <fullName evidence="5">PucR family transcriptional regulator</fullName>
    </submittedName>
</protein>
<feature type="domain" description="CdaR GGDEF-like" evidence="4">
    <location>
        <begin position="306"/>
        <end position="446"/>
    </location>
</feature>
<dbReference type="InterPro" id="IPR009057">
    <property type="entry name" value="Homeodomain-like_sf"/>
</dbReference>
<feature type="domain" description="PucR C-terminal helix-turn-helix" evidence="3">
    <location>
        <begin position="499"/>
        <end position="555"/>
    </location>
</feature>
<evidence type="ECO:0000256" key="1">
    <source>
        <dbReference type="ARBA" id="ARBA00006754"/>
    </source>
</evidence>
<dbReference type="Gene3D" id="1.10.10.2840">
    <property type="entry name" value="PucR C-terminal helix-turn-helix domain"/>
    <property type="match status" value="1"/>
</dbReference>
<organism evidence="5 6">
    <name type="scientific">Neobacillus thermocopriae</name>
    <dbReference type="NCBI Taxonomy" id="1215031"/>
    <lineage>
        <taxon>Bacteria</taxon>
        <taxon>Bacillati</taxon>
        <taxon>Bacillota</taxon>
        <taxon>Bacilli</taxon>
        <taxon>Bacillales</taxon>
        <taxon>Bacillaceae</taxon>
        <taxon>Neobacillus</taxon>
    </lineage>
</organism>
<dbReference type="InterPro" id="IPR051448">
    <property type="entry name" value="CdaR-like_regulators"/>
</dbReference>
<dbReference type="InterPro" id="IPR012914">
    <property type="entry name" value="PucR_dom"/>
</dbReference>
<dbReference type="Pfam" id="PF13556">
    <property type="entry name" value="HTH_30"/>
    <property type="match status" value="1"/>
</dbReference>
<evidence type="ECO:0000259" key="2">
    <source>
        <dbReference type="Pfam" id="PF07905"/>
    </source>
</evidence>
<dbReference type="InterPro" id="IPR042070">
    <property type="entry name" value="PucR_C-HTH_sf"/>
</dbReference>